<proteinExistence type="predicted"/>
<comment type="caution">
    <text evidence="1">The sequence shown here is derived from an EMBL/GenBank/DDBJ whole genome shotgun (WGS) entry which is preliminary data.</text>
</comment>
<dbReference type="InterPro" id="IPR050563">
    <property type="entry name" value="4-hydroxybenzoyl-CoA_TE"/>
</dbReference>
<dbReference type="PANTHER" id="PTHR31793">
    <property type="entry name" value="4-HYDROXYBENZOYL-COA THIOESTERASE FAMILY MEMBER"/>
    <property type="match status" value="1"/>
</dbReference>
<name>A0A562ZS42_9BURK</name>
<dbReference type="GO" id="GO:0047617">
    <property type="term" value="F:fatty acyl-CoA hydrolase activity"/>
    <property type="evidence" value="ECO:0007669"/>
    <property type="project" value="TreeGrafter"/>
</dbReference>
<dbReference type="Proteomes" id="UP000318199">
    <property type="component" value="Unassembled WGS sequence"/>
</dbReference>
<evidence type="ECO:0000313" key="1">
    <source>
        <dbReference type="EMBL" id="TWO71353.1"/>
    </source>
</evidence>
<organism evidence="1 2">
    <name type="scientific">Caenimonas sedimenti</name>
    <dbReference type="NCBI Taxonomy" id="2596921"/>
    <lineage>
        <taxon>Bacteria</taxon>
        <taxon>Pseudomonadati</taxon>
        <taxon>Pseudomonadota</taxon>
        <taxon>Betaproteobacteria</taxon>
        <taxon>Burkholderiales</taxon>
        <taxon>Comamonadaceae</taxon>
        <taxon>Caenimonas</taxon>
    </lineage>
</organism>
<protein>
    <submittedName>
        <fullName evidence="1">Thioesterase</fullName>
    </submittedName>
</protein>
<dbReference type="Gene3D" id="3.10.129.10">
    <property type="entry name" value="Hotdog Thioesterase"/>
    <property type="match status" value="1"/>
</dbReference>
<dbReference type="CDD" id="cd00586">
    <property type="entry name" value="4HBT"/>
    <property type="match status" value="1"/>
</dbReference>
<dbReference type="PANTHER" id="PTHR31793:SF2">
    <property type="entry name" value="BLR1345 PROTEIN"/>
    <property type="match status" value="1"/>
</dbReference>
<dbReference type="InterPro" id="IPR029069">
    <property type="entry name" value="HotDog_dom_sf"/>
</dbReference>
<gene>
    <name evidence="1" type="ORF">FN976_10540</name>
</gene>
<dbReference type="OrthoDB" id="9801517at2"/>
<accession>A0A562ZS42</accession>
<dbReference type="AlphaFoldDB" id="A0A562ZS42"/>
<dbReference type="Pfam" id="PF13279">
    <property type="entry name" value="4HBT_2"/>
    <property type="match status" value="1"/>
</dbReference>
<reference evidence="1 2" key="1">
    <citation type="submission" date="2019-07" db="EMBL/GenBank/DDBJ databases">
        <title>Caenimonas sedimenti sp. nov., isolated from activated sludge.</title>
        <authorList>
            <person name="Xu J."/>
        </authorList>
    </citation>
    <scope>NUCLEOTIDE SEQUENCE [LARGE SCALE GENOMIC DNA]</scope>
    <source>
        <strain evidence="1 2">HX-9-20</strain>
    </source>
</reference>
<sequence>MLIETHLGRVAPGECDHLGHMNVQFYVAKVSDAAWHVMASIGITPAFIRERRQAPAAVKQEIAYLKELRAGDLLRMDSGVLEASEKRLTFYHRLTNVETGQVAMTSKVYTVNMDLDARRSTLLDPAILARALERLLPGGAP</sequence>
<evidence type="ECO:0000313" key="2">
    <source>
        <dbReference type="Proteomes" id="UP000318199"/>
    </source>
</evidence>
<dbReference type="EMBL" id="VOBQ01000008">
    <property type="protein sequence ID" value="TWO71353.1"/>
    <property type="molecule type" value="Genomic_DNA"/>
</dbReference>
<dbReference type="RefSeq" id="WP_145892965.1">
    <property type="nucleotide sequence ID" value="NZ_VOBQ01000008.1"/>
</dbReference>
<keyword evidence="2" id="KW-1185">Reference proteome</keyword>
<dbReference type="SUPFAM" id="SSF54637">
    <property type="entry name" value="Thioesterase/thiol ester dehydrase-isomerase"/>
    <property type="match status" value="1"/>
</dbReference>